<dbReference type="EMBL" id="KV454289">
    <property type="protein sequence ID" value="ODQ76365.1"/>
    <property type="molecule type" value="Genomic_DNA"/>
</dbReference>
<sequence>MLKTGVVPICARVGPPTSLLAKSTSSQFGQNATRISGRQQLATKARFIRTKSTINWRRGVLYSSVSAFTFFTTSGSSKILCDATGGRKHYSDSSGAVAREILPDEPKQVGGLDYRELAIGSFTGLFVGLLIGKLSRVLVFLAGSTYLFLQFLASRRVITLPYNRFYTWAKKRYGNKELVLENLSFKVAFGAAMIVAAASA</sequence>
<evidence type="ECO:0008006" key="9">
    <source>
        <dbReference type="Google" id="ProtNLM"/>
    </source>
</evidence>
<keyword evidence="5 6" id="KW-0472">Membrane</keyword>
<evidence type="ECO:0000256" key="5">
    <source>
        <dbReference type="ARBA" id="ARBA00023136"/>
    </source>
</evidence>
<gene>
    <name evidence="7" type="ORF">LIPSTDRAFT_47280</name>
</gene>
<name>A0A1E3QF74_LIPST</name>
<organism evidence="7 8">
    <name type="scientific">Lipomyces starkeyi NRRL Y-11557</name>
    <dbReference type="NCBI Taxonomy" id="675824"/>
    <lineage>
        <taxon>Eukaryota</taxon>
        <taxon>Fungi</taxon>
        <taxon>Dikarya</taxon>
        <taxon>Ascomycota</taxon>
        <taxon>Saccharomycotina</taxon>
        <taxon>Lipomycetes</taxon>
        <taxon>Lipomycetales</taxon>
        <taxon>Lipomycetaceae</taxon>
        <taxon>Lipomyces</taxon>
    </lineage>
</organism>
<accession>A0A1E3QF74</accession>
<evidence type="ECO:0000256" key="1">
    <source>
        <dbReference type="ARBA" id="ARBA00004370"/>
    </source>
</evidence>
<evidence type="ECO:0000256" key="6">
    <source>
        <dbReference type="SAM" id="Phobius"/>
    </source>
</evidence>
<dbReference type="Proteomes" id="UP000094385">
    <property type="component" value="Unassembled WGS sequence"/>
</dbReference>
<feature type="transmembrane region" description="Helical" evidence="6">
    <location>
        <begin position="179"/>
        <end position="198"/>
    </location>
</feature>
<dbReference type="GO" id="GO:0016020">
    <property type="term" value="C:membrane"/>
    <property type="evidence" value="ECO:0007669"/>
    <property type="project" value="UniProtKB-SubCell"/>
</dbReference>
<dbReference type="InterPro" id="IPR007014">
    <property type="entry name" value="FUN14"/>
</dbReference>
<evidence type="ECO:0000256" key="3">
    <source>
        <dbReference type="ARBA" id="ARBA00022692"/>
    </source>
</evidence>
<evidence type="ECO:0000313" key="8">
    <source>
        <dbReference type="Proteomes" id="UP000094385"/>
    </source>
</evidence>
<keyword evidence="3 6" id="KW-0812">Transmembrane</keyword>
<comment type="subcellular location">
    <subcellularLocation>
        <location evidence="1">Membrane</location>
    </subcellularLocation>
</comment>
<protein>
    <recommendedName>
        <fullName evidence="9">FUN14 domain-containing protein</fullName>
    </recommendedName>
</protein>
<keyword evidence="8" id="KW-1185">Reference proteome</keyword>
<comment type="similarity">
    <text evidence="2">Belongs to the FUN14 family.</text>
</comment>
<dbReference type="STRING" id="675824.A0A1E3QF74"/>
<feature type="transmembrane region" description="Helical" evidence="6">
    <location>
        <begin position="137"/>
        <end position="158"/>
    </location>
</feature>
<dbReference type="AlphaFoldDB" id="A0A1E3QF74"/>
<evidence type="ECO:0000256" key="2">
    <source>
        <dbReference type="ARBA" id="ARBA00009160"/>
    </source>
</evidence>
<evidence type="ECO:0000313" key="7">
    <source>
        <dbReference type="EMBL" id="ODQ76365.1"/>
    </source>
</evidence>
<dbReference type="Pfam" id="PF04930">
    <property type="entry name" value="FUN14"/>
    <property type="match status" value="1"/>
</dbReference>
<proteinExistence type="inferred from homology"/>
<reference evidence="7 8" key="1">
    <citation type="journal article" date="2016" name="Proc. Natl. Acad. Sci. U.S.A.">
        <title>Comparative genomics of biotechnologically important yeasts.</title>
        <authorList>
            <person name="Riley R."/>
            <person name="Haridas S."/>
            <person name="Wolfe K.H."/>
            <person name="Lopes M.R."/>
            <person name="Hittinger C.T."/>
            <person name="Goeker M."/>
            <person name="Salamov A.A."/>
            <person name="Wisecaver J.H."/>
            <person name="Long T.M."/>
            <person name="Calvey C.H."/>
            <person name="Aerts A.L."/>
            <person name="Barry K.W."/>
            <person name="Choi C."/>
            <person name="Clum A."/>
            <person name="Coughlan A.Y."/>
            <person name="Deshpande S."/>
            <person name="Douglass A.P."/>
            <person name="Hanson S.J."/>
            <person name="Klenk H.-P."/>
            <person name="LaButti K.M."/>
            <person name="Lapidus A."/>
            <person name="Lindquist E.A."/>
            <person name="Lipzen A.M."/>
            <person name="Meier-Kolthoff J.P."/>
            <person name="Ohm R.A."/>
            <person name="Otillar R.P."/>
            <person name="Pangilinan J.L."/>
            <person name="Peng Y."/>
            <person name="Rokas A."/>
            <person name="Rosa C.A."/>
            <person name="Scheuner C."/>
            <person name="Sibirny A.A."/>
            <person name="Slot J.C."/>
            <person name="Stielow J.B."/>
            <person name="Sun H."/>
            <person name="Kurtzman C.P."/>
            <person name="Blackwell M."/>
            <person name="Grigoriev I.V."/>
            <person name="Jeffries T.W."/>
        </authorList>
    </citation>
    <scope>NUCLEOTIDE SEQUENCE [LARGE SCALE GENOMIC DNA]</scope>
    <source>
        <strain evidence="7 8">NRRL Y-11557</strain>
    </source>
</reference>
<keyword evidence="4 6" id="KW-1133">Transmembrane helix</keyword>
<evidence type="ECO:0000256" key="4">
    <source>
        <dbReference type="ARBA" id="ARBA00022989"/>
    </source>
</evidence>
<dbReference type="OrthoDB" id="3990500at2759"/>